<keyword evidence="2 5" id="KW-0238">DNA-binding</keyword>
<dbReference type="RefSeq" id="WP_064556231.1">
    <property type="nucleotide sequence ID" value="NZ_LXEO01000066.1"/>
</dbReference>
<dbReference type="Proteomes" id="UP000078286">
    <property type="component" value="Unassembled WGS sequence"/>
</dbReference>
<dbReference type="EMBL" id="LXEO01000066">
    <property type="protein sequence ID" value="OAT14950.1"/>
    <property type="molecule type" value="Genomic_DNA"/>
</dbReference>
<name>A0A1B7HH41_9ENTR</name>
<organism evidence="5 6">
    <name type="scientific">Buttiauxella noackiae ATCC 51607</name>
    <dbReference type="NCBI Taxonomy" id="1354255"/>
    <lineage>
        <taxon>Bacteria</taxon>
        <taxon>Pseudomonadati</taxon>
        <taxon>Pseudomonadota</taxon>
        <taxon>Gammaproteobacteria</taxon>
        <taxon>Enterobacterales</taxon>
        <taxon>Enterobacteriaceae</taxon>
        <taxon>Buttiauxella</taxon>
    </lineage>
</organism>
<accession>A0A1B7HH41</accession>
<keyword evidence="3" id="KW-0804">Transcription</keyword>
<proteinExistence type="predicted"/>
<protein>
    <submittedName>
        <fullName evidence="5">Putative DNA-binding transcriptional regulator</fullName>
    </submittedName>
</protein>
<dbReference type="Pfam" id="PF08220">
    <property type="entry name" value="HTH_DeoR"/>
    <property type="match status" value="1"/>
</dbReference>
<dbReference type="PATRIC" id="fig|1354255.3.peg.4244"/>
<sequence length="228" mass="25831">MTQAERRHDRLAVRLSLIISRLVAGETLSVRKLAIEFGVSVRTLRRDFRERLIYLDLEYQNGYCHLRSSNAGAQGELDVLTFAHRTGLAGMFPGLDRRLVNILLTSDDAPCLAGDIFKTGKPSAPLSFYRLVKAINTCQRVTLLAEGQRCERLAPYRLIAQKGDWYLIAEYNGHPAVFTLSEIHIVQPTTEVFRRNERLYRLGEDTGFVRALPHIRCIQQSLDALSST</sequence>
<evidence type="ECO:0000313" key="6">
    <source>
        <dbReference type="Proteomes" id="UP000078286"/>
    </source>
</evidence>
<keyword evidence="6" id="KW-1185">Reference proteome</keyword>
<keyword evidence="1" id="KW-0805">Transcription regulation</keyword>
<evidence type="ECO:0000256" key="1">
    <source>
        <dbReference type="ARBA" id="ARBA00023015"/>
    </source>
</evidence>
<dbReference type="AlphaFoldDB" id="A0A1B7HH41"/>
<evidence type="ECO:0000256" key="2">
    <source>
        <dbReference type="ARBA" id="ARBA00023125"/>
    </source>
</evidence>
<dbReference type="GO" id="GO:0003700">
    <property type="term" value="F:DNA-binding transcription factor activity"/>
    <property type="evidence" value="ECO:0007669"/>
    <property type="project" value="InterPro"/>
</dbReference>
<dbReference type="PROSITE" id="PS52050">
    <property type="entry name" value="WYL"/>
    <property type="match status" value="1"/>
</dbReference>
<comment type="caution">
    <text evidence="5">The sequence shown here is derived from an EMBL/GenBank/DDBJ whole genome shotgun (WGS) entry which is preliminary data.</text>
</comment>
<dbReference type="GO" id="GO:0003677">
    <property type="term" value="F:DNA binding"/>
    <property type="evidence" value="ECO:0007669"/>
    <property type="project" value="UniProtKB-KW"/>
</dbReference>
<evidence type="ECO:0000259" key="4">
    <source>
        <dbReference type="Pfam" id="PF08220"/>
    </source>
</evidence>
<reference evidence="5 6" key="1">
    <citation type="submission" date="2016-04" db="EMBL/GenBank/DDBJ databases">
        <title>ATOL: Assembling a taxonomically balanced genome-scale reconstruction of the evolutionary history of the Enterobacteriaceae.</title>
        <authorList>
            <person name="Plunkett G.III."/>
            <person name="Neeno-Eckwall E.C."/>
            <person name="Glasner J.D."/>
            <person name="Perna N.T."/>
        </authorList>
    </citation>
    <scope>NUCLEOTIDE SEQUENCE [LARGE SCALE GENOMIC DNA]</scope>
    <source>
        <strain evidence="5 6">ATCC 51607</strain>
    </source>
</reference>
<dbReference type="InterPro" id="IPR018356">
    <property type="entry name" value="Tscrpt_reg_HTH_DeoR_CS"/>
</dbReference>
<feature type="domain" description="HTH deoR-type" evidence="4">
    <location>
        <begin position="14"/>
        <end position="50"/>
    </location>
</feature>
<evidence type="ECO:0000313" key="5">
    <source>
        <dbReference type="EMBL" id="OAT14950.1"/>
    </source>
</evidence>
<dbReference type="PROSITE" id="PS00894">
    <property type="entry name" value="HTH_DEOR_1"/>
    <property type="match status" value="1"/>
</dbReference>
<dbReference type="InterPro" id="IPR001034">
    <property type="entry name" value="DeoR_HTH"/>
</dbReference>
<evidence type="ECO:0000256" key="3">
    <source>
        <dbReference type="ARBA" id="ARBA00023163"/>
    </source>
</evidence>
<gene>
    <name evidence="5" type="ORF">M979_4125</name>
</gene>